<evidence type="ECO:0000256" key="1">
    <source>
        <dbReference type="ARBA" id="ARBA00005199"/>
    </source>
</evidence>
<dbReference type="EC" id="2.4.1.15" evidence="8"/>
<dbReference type="PANTHER" id="PTHR10788">
    <property type="entry name" value="TREHALOSE-6-PHOSPHATE SYNTHASE"/>
    <property type="match status" value="1"/>
</dbReference>
<dbReference type="InterPro" id="IPR003337">
    <property type="entry name" value="Trehalose_PPase"/>
</dbReference>
<dbReference type="Pfam" id="PF02358">
    <property type="entry name" value="Trehalose_PPase"/>
    <property type="match status" value="1"/>
</dbReference>
<keyword evidence="6" id="KW-0808">Transferase</keyword>
<keyword evidence="10" id="KW-1185">Reference proteome</keyword>
<dbReference type="InterPro" id="IPR001830">
    <property type="entry name" value="Glyco_trans_20"/>
</dbReference>
<dbReference type="NCBIfam" id="TIGR01484">
    <property type="entry name" value="HAD-SF-IIB"/>
    <property type="match status" value="1"/>
</dbReference>
<dbReference type="RefSeq" id="WP_126446588.1">
    <property type="nucleotide sequence ID" value="NZ_CP034549.1"/>
</dbReference>
<name>A0A3S9MXL6_9FLAO</name>
<protein>
    <recommendedName>
        <fullName evidence="8">Alpha,alpha-trehalose-phosphate synthase</fullName>
        <ecNumber evidence="8">2.4.1.15</ecNumber>
    </recommendedName>
</protein>
<dbReference type="GO" id="GO:0005829">
    <property type="term" value="C:cytosol"/>
    <property type="evidence" value="ECO:0007669"/>
    <property type="project" value="TreeGrafter"/>
</dbReference>
<dbReference type="InterPro" id="IPR012766">
    <property type="entry name" value="Trehalose_OtsA"/>
</dbReference>
<comment type="subunit">
    <text evidence="4">Homotetramer.</text>
</comment>
<evidence type="ECO:0000256" key="5">
    <source>
        <dbReference type="ARBA" id="ARBA00022676"/>
    </source>
</evidence>
<comment type="catalytic activity">
    <reaction evidence="7">
        <text>D-glucose 6-phosphate + UDP-alpha-D-glucose = alpha,alpha-trehalose 6-phosphate + UDP + H(+)</text>
        <dbReference type="Rhea" id="RHEA:18889"/>
        <dbReference type="ChEBI" id="CHEBI:15378"/>
        <dbReference type="ChEBI" id="CHEBI:58223"/>
        <dbReference type="ChEBI" id="CHEBI:58429"/>
        <dbReference type="ChEBI" id="CHEBI:58885"/>
        <dbReference type="ChEBI" id="CHEBI:61548"/>
        <dbReference type="EC" id="2.4.1.15"/>
    </reaction>
</comment>
<dbReference type="SUPFAM" id="SSF53756">
    <property type="entry name" value="UDP-Glycosyltransferase/glycogen phosphorylase"/>
    <property type="match status" value="1"/>
</dbReference>
<comment type="similarity">
    <text evidence="3">Belongs to the glycosyltransferase 20 family.</text>
</comment>
<dbReference type="NCBIfam" id="TIGR00685">
    <property type="entry name" value="T6PP"/>
    <property type="match status" value="1"/>
</dbReference>
<dbReference type="GO" id="GO:0004805">
    <property type="term" value="F:trehalose-phosphatase activity"/>
    <property type="evidence" value="ECO:0007669"/>
    <property type="project" value="TreeGrafter"/>
</dbReference>
<reference evidence="9 10" key="1">
    <citation type="submission" date="2018-12" db="EMBL/GenBank/DDBJ databases">
        <title>Complete genome of Nonlabens sp. MJ115.</title>
        <authorList>
            <person name="Choi H.S."/>
            <person name="Jung J."/>
        </authorList>
    </citation>
    <scope>NUCLEOTIDE SEQUENCE [LARGE SCALE GENOMIC DNA]</scope>
    <source>
        <strain evidence="9 10">MJ115</strain>
    </source>
</reference>
<dbReference type="OrthoDB" id="9761633at2"/>
<evidence type="ECO:0000313" key="9">
    <source>
        <dbReference type="EMBL" id="AZQ43793.1"/>
    </source>
</evidence>
<gene>
    <name evidence="9" type="ORF">EJ995_05950</name>
</gene>
<organism evidence="9 10">
    <name type="scientific">Nonlabens ponticola</name>
    <dbReference type="NCBI Taxonomy" id="2496866"/>
    <lineage>
        <taxon>Bacteria</taxon>
        <taxon>Pseudomonadati</taxon>
        <taxon>Bacteroidota</taxon>
        <taxon>Flavobacteriia</taxon>
        <taxon>Flavobacteriales</taxon>
        <taxon>Flavobacteriaceae</taxon>
        <taxon>Nonlabens</taxon>
    </lineage>
</organism>
<dbReference type="Pfam" id="PF00982">
    <property type="entry name" value="Glyco_transf_20"/>
    <property type="match status" value="1"/>
</dbReference>
<dbReference type="EMBL" id="CP034549">
    <property type="protein sequence ID" value="AZQ43793.1"/>
    <property type="molecule type" value="Genomic_DNA"/>
</dbReference>
<dbReference type="AlphaFoldDB" id="A0A3S9MXL6"/>
<dbReference type="InterPro" id="IPR006379">
    <property type="entry name" value="HAD-SF_hydro_IIB"/>
</dbReference>
<dbReference type="PANTHER" id="PTHR10788:SF106">
    <property type="entry name" value="BCDNA.GH08860"/>
    <property type="match status" value="1"/>
</dbReference>
<dbReference type="KEGG" id="noj:EJ995_05950"/>
<dbReference type="InterPro" id="IPR036412">
    <property type="entry name" value="HAD-like_sf"/>
</dbReference>
<comment type="pathway">
    <text evidence="1">Glycan biosynthesis; trehalose biosynthesis.</text>
</comment>
<dbReference type="CDD" id="cd01627">
    <property type="entry name" value="HAD_TPP"/>
    <property type="match status" value="1"/>
</dbReference>
<evidence type="ECO:0000256" key="7">
    <source>
        <dbReference type="ARBA" id="ARBA00048039"/>
    </source>
</evidence>
<dbReference type="Gene3D" id="3.40.50.2000">
    <property type="entry name" value="Glycogen Phosphorylase B"/>
    <property type="match status" value="2"/>
</dbReference>
<evidence type="ECO:0000256" key="6">
    <source>
        <dbReference type="ARBA" id="ARBA00022679"/>
    </source>
</evidence>
<evidence type="ECO:0000256" key="4">
    <source>
        <dbReference type="ARBA" id="ARBA00011881"/>
    </source>
</evidence>
<dbReference type="UniPathway" id="UPA00299"/>
<sequence>MSKTIIVSNRLPLQLSIENDQVSSHPSVGGLATGLKSVHRDNNGLWIGWTGLTKEETPDHLKSEIQQAVTNQQCAAVELTQRDMDGFYYGFSNRTIWPLFHYFMEYAEFDDENWEIYKSVNQKFAQVVLENLEDGDTVWVHDYQLMLLPQMIKEQRPDVSIGFFLHIPFPSYEVFRTLPWREQLLNGLLGADLLGFHTYDYERHFLSSVSRILGHEVSFNEITFKDRLIKVDSFPMGIDYEKFSASAKANYQQTDKTQSELQRRLDLHATATPDAKMILSIDRLDYTKGIANRLRAFEHFLEKYPHYSEKVRLVMLAVPSRSNVPQYQVLKKEIDELVGRINGKFSTVSWTPVWYFYRSMPFENLIDLYTSCDVALITPIRDGMNLVAKEYVATRIDRTGVLILSEMAGAAKEMNEALLINPNNINLIADTIKEALEMPVEEQKKRNKFMQSRLKRYNVEKWASDFMVKLDAVKGNQTVVKAKHINEKRQTVILEQFQKANKRIFFLDYDGTLRGFVNNPGDAKPDVALLEMIKKLQAPDQNEVVIISGRDSVTLGEWFQDVPVTLISEHGVLKKTYGQDWELTETMNNDWVPTIQPVLQTYVDRTPGTFIEEKNYSIAWHYRKADPQLGEQRANELSNVIRELTSNHGLSVLSGNKVIEIKSSNVHKGKAANNHILNKNYNFIFCIGDDWTDEFMFHDLPETAITVKVGLANTAARYYVDDTDQVRDMLQMFIK</sequence>
<dbReference type="GO" id="GO:0005992">
    <property type="term" value="P:trehalose biosynthetic process"/>
    <property type="evidence" value="ECO:0007669"/>
    <property type="project" value="UniProtKB-UniRule"/>
</dbReference>
<comment type="similarity">
    <text evidence="2">In the C-terminal section; belongs to the trehalose phosphatase family.</text>
</comment>
<keyword evidence="5" id="KW-0328">Glycosyltransferase</keyword>
<dbReference type="CDD" id="cd03788">
    <property type="entry name" value="GT20_TPS"/>
    <property type="match status" value="1"/>
</dbReference>
<evidence type="ECO:0000256" key="2">
    <source>
        <dbReference type="ARBA" id="ARBA00006330"/>
    </source>
</evidence>
<dbReference type="Gene3D" id="3.30.70.1020">
    <property type="entry name" value="Trehalose-6-phosphate phosphatase related protein, domain 2"/>
    <property type="match status" value="1"/>
</dbReference>
<dbReference type="InterPro" id="IPR023214">
    <property type="entry name" value="HAD_sf"/>
</dbReference>
<dbReference type="SUPFAM" id="SSF56784">
    <property type="entry name" value="HAD-like"/>
    <property type="match status" value="1"/>
</dbReference>
<accession>A0A3S9MXL6</accession>
<dbReference type="GO" id="GO:0003825">
    <property type="term" value="F:alpha,alpha-trehalose-phosphate synthase (UDP-forming) activity"/>
    <property type="evidence" value="ECO:0007669"/>
    <property type="project" value="UniProtKB-UniRule"/>
</dbReference>
<dbReference type="NCBIfam" id="TIGR02400">
    <property type="entry name" value="trehalose_OtsA"/>
    <property type="match status" value="1"/>
</dbReference>
<dbReference type="NCBIfam" id="NF011071">
    <property type="entry name" value="PRK14501.1"/>
    <property type="match status" value="1"/>
</dbReference>
<proteinExistence type="inferred from homology"/>
<evidence type="ECO:0000313" key="10">
    <source>
        <dbReference type="Proteomes" id="UP000279600"/>
    </source>
</evidence>
<dbReference type="Gene3D" id="3.40.50.1000">
    <property type="entry name" value="HAD superfamily/HAD-like"/>
    <property type="match status" value="1"/>
</dbReference>
<dbReference type="Proteomes" id="UP000279600">
    <property type="component" value="Chromosome"/>
</dbReference>
<evidence type="ECO:0000256" key="8">
    <source>
        <dbReference type="NCBIfam" id="TIGR02400"/>
    </source>
</evidence>
<evidence type="ECO:0000256" key="3">
    <source>
        <dbReference type="ARBA" id="ARBA00008799"/>
    </source>
</evidence>